<evidence type="ECO:0000313" key="4">
    <source>
        <dbReference type="Proteomes" id="UP000199416"/>
    </source>
</evidence>
<feature type="region of interest" description="Disordered" evidence="1">
    <location>
        <begin position="1"/>
        <end position="51"/>
    </location>
</feature>
<feature type="transmembrane region" description="Helical" evidence="2">
    <location>
        <begin position="186"/>
        <end position="206"/>
    </location>
</feature>
<evidence type="ECO:0000256" key="1">
    <source>
        <dbReference type="SAM" id="MobiDB-lite"/>
    </source>
</evidence>
<protein>
    <submittedName>
        <fullName evidence="3">Uncharacterized protein</fullName>
    </submittedName>
</protein>
<dbReference type="Proteomes" id="UP000199416">
    <property type="component" value="Unassembled WGS sequence"/>
</dbReference>
<dbReference type="RefSeq" id="WP_245691968.1">
    <property type="nucleotide sequence ID" value="NZ_FMZF01000002.1"/>
</dbReference>
<evidence type="ECO:0000313" key="3">
    <source>
        <dbReference type="EMBL" id="SDC49880.1"/>
    </source>
</evidence>
<proteinExistence type="predicted"/>
<keyword evidence="2" id="KW-1133">Transmembrane helix</keyword>
<dbReference type="EMBL" id="FMZF01000002">
    <property type="protein sequence ID" value="SDC49880.1"/>
    <property type="molecule type" value="Genomic_DNA"/>
</dbReference>
<evidence type="ECO:0000256" key="2">
    <source>
        <dbReference type="SAM" id="Phobius"/>
    </source>
</evidence>
<dbReference type="STRING" id="1190417.SAMN05660690_1664"/>
<feature type="transmembrane region" description="Helical" evidence="2">
    <location>
        <begin position="128"/>
        <end position="149"/>
    </location>
</feature>
<reference evidence="4" key="1">
    <citation type="submission" date="2016-10" db="EMBL/GenBank/DDBJ databases">
        <authorList>
            <person name="Varghese N."/>
            <person name="Submissions S."/>
        </authorList>
    </citation>
    <scope>NUCLEOTIDE SEQUENCE [LARGE SCALE GENOMIC DNA]</scope>
    <source>
        <strain evidence="4">DSM 45421</strain>
    </source>
</reference>
<keyword evidence="4" id="KW-1185">Reference proteome</keyword>
<gene>
    <name evidence="3" type="ORF">SAMN05660690_1664</name>
</gene>
<sequence length="226" mass="22456">MTERQQQRPPGHGAGAAPPAPPADPDAEAGPTVLGFPPDTAGDGEAADVEPVADGPEVAGVAASPDRLVYVRHPDLLGGALLLLAGLADAAALWLPWERHGLATGLSLVADAVDAAWEGVAELGRTGLWQPAVVAAGGAVLGVLGLLLLRPARGHRVSGVLALAVALAVAAAVVTRLADAGWDTRALGPGTWCAVAVAGLGLLGALKAMLTAPRVTTAPAERLLVS</sequence>
<organism evidence="3 4">
    <name type="scientific">Geodermatophilus telluris</name>
    <dbReference type="NCBI Taxonomy" id="1190417"/>
    <lineage>
        <taxon>Bacteria</taxon>
        <taxon>Bacillati</taxon>
        <taxon>Actinomycetota</taxon>
        <taxon>Actinomycetes</taxon>
        <taxon>Geodermatophilales</taxon>
        <taxon>Geodermatophilaceae</taxon>
        <taxon>Geodermatophilus</taxon>
    </lineage>
</organism>
<feature type="transmembrane region" description="Helical" evidence="2">
    <location>
        <begin position="156"/>
        <end position="174"/>
    </location>
</feature>
<dbReference type="AlphaFoldDB" id="A0A1G6M333"/>
<keyword evidence="2" id="KW-0472">Membrane</keyword>
<accession>A0A1G6M333</accession>
<keyword evidence="2" id="KW-0812">Transmembrane</keyword>
<feature type="transmembrane region" description="Helical" evidence="2">
    <location>
        <begin position="76"/>
        <end position="97"/>
    </location>
</feature>
<name>A0A1G6M333_9ACTN</name>